<evidence type="ECO:0000256" key="1">
    <source>
        <dbReference type="ARBA" id="ARBA00022679"/>
    </source>
</evidence>
<dbReference type="Pfam" id="PF00201">
    <property type="entry name" value="UDPGT"/>
    <property type="match status" value="1"/>
</dbReference>
<dbReference type="EMBL" id="GL379970">
    <property type="protein sequence ID" value="EGT39466.1"/>
    <property type="molecule type" value="Genomic_DNA"/>
</dbReference>
<dbReference type="InterPro" id="IPR002213">
    <property type="entry name" value="UDP_glucos_trans"/>
</dbReference>
<dbReference type="OrthoDB" id="5835829at2759"/>
<evidence type="ECO:0000313" key="2">
    <source>
        <dbReference type="EMBL" id="EGT39466.1"/>
    </source>
</evidence>
<evidence type="ECO:0000313" key="3">
    <source>
        <dbReference type="Proteomes" id="UP000008068"/>
    </source>
</evidence>
<protein>
    <submittedName>
        <fullName evidence="2">Uncharacterized protein</fullName>
    </submittedName>
</protein>
<keyword evidence="1" id="KW-0808">Transferase</keyword>
<dbReference type="HOGENOM" id="CLU_3175860_0_0_1"/>
<dbReference type="eggNOG" id="KOG1192">
    <property type="taxonomic scope" value="Eukaryota"/>
</dbReference>
<accession>G0NX77</accession>
<dbReference type="AlphaFoldDB" id="G0NX77"/>
<dbReference type="InParanoid" id="G0NX77"/>
<organism evidence="3">
    <name type="scientific">Caenorhabditis brenneri</name>
    <name type="common">Nematode worm</name>
    <dbReference type="NCBI Taxonomy" id="135651"/>
    <lineage>
        <taxon>Eukaryota</taxon>
        <taxon>Metazoa</taxon>
        <taxon>Ecdysozoa</taxon>
        <taxon>Nematoda</taxon>
        <taxon>Chromadorea</taxon>
        <taxon>Rhabditida</taxon>
        <taxon>Rhabditina</taxon>
        <taxon>Rhabditomorpha</taxon>
        <taxon>Rhabditoidea</taxon>
        <taxon>Rhabditidae</taxon>
        <taxon>Peloderinae</taxon>
        <taxon>Caenorhabditis</taxon>
    </lineage>
</organism>
<dbReference type="Proteomes" id="UP000008068">
    <property type="component" value="Unassembled WGS sequence"/>
</dbReference>
<sequence>MCPIFADQMRNAKMLARHNGSIEISKYDLSDSEKIENGLKRIIFEES</sequence>
<gene>
    <name evidence="2" type="ORF">CAEBREN_28196</name>
</gene>
<proteinExistence type="predicted"/>
<dbReference type="STRING" id="135651.G0NX77"/>
<dbReference type="GO" id="GO:0008194">
    <property type="term" value="F:UDP-glycosyltransferase activity"/>
    <property type="evidence" value="ECO:0007669"/>
    <property type="project" value="InterPro"/>
</dbReference>
<name>G0NX77_CAEBE</name>
<keyword evidence="3" id="KW-1185">Reference proteome</keyword>
<dbReference type="SUPFAM" id="SSF53756">
    <property type="entry name" value="UDP-Glycosyltransferase/glycogen phosphorylase"/>
    <property type="match status" value="1"/>
</dbReference>
<dbReference type="Gene3D" id="3.40.50.2000">
    <property type="entry name" value="Glycogen Phosphorylase B"/>
    <property type="match status" value="1"/>
</dbReference>
<reference evidence="3" key="1">
    <citation type="submission" date="2011-07" db="EMBL/GenBank/DDBJ databases">
        <authorList>
            <consortium name="Caenorhabditis brenneri Sequencing and Analysis Consortium"/>
            <person name="Wilson R.K."/>
        </authorList>
    </citation>
    <scope>NUCLEOTIDE SEQUENCE [LARGE SCALE GENOMIC DNA]</scope>
    <source>
        <strain evidence="3">PB2801</strain>
    </source>
</reference>